<name>A0ABD1YQE2_9MARC</name>
<reference evidence="2 3" key="1">
    <citation type="submission" date="2024-09" db="EMBL/GenBank/DDBJ databases">
        <title>Chromosome-scale assembly of Riccia fluitans.</title>
        <authorList>
            <person name="Paukszto L."/>
            <person name="Sawicki J."/>
            <person name="Karawczyk K."/>
            <person name="Piernik-Szablinska J."/>
            <person name="Szczecinska M."/>
            <person name="Mazdziarz M."/>
        </authorList>
    </citation>
    <scope>NUCLEOTIDE SEQUENCE [LARGE SCALE GENOMIC DNA]</scope>
    <source>
        <strain evidence="2">Rf_01</strain>
        <tissue evidence="2">Aerial parts of the thallus</tissue>
    </source>
</reference>
<dbReference type="Proteomes" id="UP001605036">
    <property type="component" value="Unassembled WGS sequence"/>
</dbReference>
<keyword evidence="3" id="KW-1185">Reference proteome</keyword>
<protein>
    <submittedName>
        <fullName evidence="2">Uncharacterized protein</fullName>
    </submittedName>
</protein>
<proteinExistence type="predicted"/>
<dbReference type="AlphaFoldDB" id="A0ABD1YQE2"/>
<comment type="caution">
    <text evidence="2">The sequence shown here is derived from an EMBL/GenBank/DDBJ whole genome shotgun (WGS) entry which is preliminary data.</text>
</comment>
<dbReference type="EMBL" id="JBHFFA010000003">
    <property type="protein sequence ID" value="KAL2632865.1"/>
    <property type="molecule type" value="Genomic_DNA"/>
</dbReference>
<sequence length="82" mass="8460">MTYEAAAAAAASPGVGSSMSCGPSKAVTKALKTLKEKIIILDPPYPAAGTGAVQHGGAWIQEAQWNGIFHDFRTILTCIIAS</sequence>
<feature type="region of interest" description="Disordered" evidence="1">
    <location>
        <begin position="1"/>
        <end position="23"/>
    </location>
</feature>
<evidence type="ECO:0000313" key="2">
    <source>
        <dbReference type="EMBL" id="KAL2632865.1"/>
    </source>
</evidence>
<evidence type="ECO:0000313" key="3">
    <source>
        <dbReference type="Proteomes" id="UP001605036"/>
    </source>
</evidence>
<feature type="compositionally biased region" description="Low complexity" evidence="1">
    <location>
        <begin position="1"/>
        <end position="11"/>
    </location>
</feature>
<organism evidence="2 3">
    <name type="scientific">Riccia fluitans</name>
    <dbReference type="NCBI Taxonomy" id="41844"/>
    <lineage>
        <taxon>Eukaryota</taxon>
        <taxon>Viridiplantae</taxon>
        <taxon>Streptophyta</taxon>
        <taxon>Embryophyta</taxon>
        <taxon>Marchantiophyta</taxon>
        <taxon>Marchantiopsida</taxon>
        <taxon>Marchantiidae</taxon>
        <taxon>Marchantiales</taxon>
        <taxon>Ricciaceae</taxon>
        <taxon>Riccia</taxon>
    </lineage>
</organism>
<accession>A0ABD1YQE2</accession>
<gene>
    <name evidence="2" type="ORF">R1flu_004344</name>
</gene>
<evidence type="ECO:0000256" key="1">
    <source>
        <dbReference type="SAM" id="MobiDB-lite"/>
    </source>
</evidence>